<keyword evidence="5" id="KW-1185">Reference proteome</keyword>
<evidence type="ECO:0000313" key="5">
    <source>
        <dbReference type="Proteomes" id="UP001412067"/>
    </source>
</evidence>
<dbReference type="PROSITE" id="PS00141">
    <property type="entry name" value="ASP_PROTEASE"/>
    <property type="match status" value="1"/>
</dbReference>
<comment type="similarity">
    <text evidence="1">Belongs to the peptidase A1 family.</text>
</comment>
<dbReference type="Proteomes" id="UP001412067">
    <property type="component" value="Unassembled WGS sequence"/>
</dbReference>
<feature type="chain" id="PRO_5046695247" evidence="2">
    <location>
        <begin position="28"/>
        <end position="345"/>
    </location>
</feature>
<evidence type="ECO:0000259" key="3">
    <source>
        <dbReference type="PROSITE" id="PS51767"/>
    </source>
</evidence>
<gene>
    <name evidence="4" type="ORF">KSP40_PGU002440</name>
</gene>
<sequence length="345" mass="37484">MGNARVNPSVFLLLAIALLLLLLPSSAEGLVRVALKKLPLDGRRGASSRLGEATPLKFRGFGIRGSVKDGSDQEIVGLSNYMNAQYYGEISIGTPPQKFAAIFDTGSSNLWVPSAKCFTSIVLRWTVVGASIRLSLAWQWLVVVNTVFMNHRSSTPDLTEDPLHFVRWDPFHGQDHLFFDTPGKSAAIQYGSGAVAGFLSQDHVSVGDILVKDQIFIETTNEPGETFVAAHFDGILGLGFQEIAVENVVPLCARASCHPESASFSRDSAPFYVRRSVLNRSVRCFRSSVRLFGAASRPLAIALSPPIACIRASQCRQLLDSAGGVLPAPLPAFDKQMMKHQELLE</sequence>
<keyword evidence="2" id="KW-0732">Signal</keyword>
<accession>A0ABR2LJP1</accession>
<evidence type="ECO:0000313" key="4">
    <source>
        <dbReference type="EMBL" id="KAK8943304.1"/>
    </source>
</evidence>
<reference evidence="4 5" key="1">
    <citation type="journal article" date="2022" name="Nat. Plants">
        <title>Genomes of leafy and leafless Platanthera orchids illuminate the evolution of mycoheterotrophy.</title>
        <authorList>
            <person name="Li M.H."/>
            <person name="Liu K.W."/>
            <person name="Li Z."/>
            <person name="Lu H.C."/>
            <person name="Ye Q.L."/>
            <person name="Zhang D."/>
            <person name="Wang J.Y."/>
            <person name="Li Y.F."/>
            <person name="Zhong Z.M."/>
            <person name="Liu X."/>
            <person name="Yu X."/>
            <person name="Liu D.K."/>
            <person name="Tu X.D."/>
            <person name="Liu B."/>
            <person name="Hao Y."/>
            <person name="Liao X.Y."/>
            <person name="Jiang Y.T."/>
            <person name="Sun W.H."/>
            <person name="Chen J."/>
            <person name="Chen Y.Q."/>
            <person name="Ai Y."/>
            <person name="Zhai J.W."/>
            <person name="Wu S.S."/>
            <person name="Zhou Z."/>
            <person name="Hsiao Y.Y."/>
            <person name="Wu W.L."/>
            <person name="Chen Y.Y."/>
            <person name="Lin Y.F."/>
            <person name="Hsu J.L."/>
            <person name="Li C.Y."/>
            <person name="Wang Z.W."/>
            <person name="Zhao X."/>
            <person name="Zhong W.Y."/>
            <person name="Ma X.K."/>
            <person name="Ma L."/>
            <person name="Huang J."/>
            <person name="Chen G.Z."/>
            <person name="Huang M.Z."/>
            <person name="Huang L."/>
            <person name="Peng D.H."/>
            <person name="Luo Y.B."/>
            <person name="Zou S.Q."/>
            <person name="Chen S.P."/>
            <person name="Lan S."/>
            <person name="Tsai W.C."/>
            <person name="Van de Peer Y."/>
            <person name="Liu Z.J."/>
        </authorList>
    </citation>
    <scope>NUCLEOTIDE SEQUENCE [LARGE SCALE GENOMIC DNA]</scope>
    <source>
        <strain evidence="4">Lor288</strain>
    </source>
</reference>
<comment type="caution">
    <text evidence="4">The sequence shown here is derived from an EMBL/GenBank/DDBJ whole genome shotgun (WGS) entry which is preliminary data.</text>
</comment>
<feature type="domain" description="Peptidase A1" evidence="3">
    <location>
        <begin position="86"/>
        <end position="345"/>
    </location>
</feature>
<dbReference type="Gene3D" id="2.40.70.10">
    <property type="entry name" value="Acid Proteases"/>
    <property type="match status" value="1"/>
</dbReference>
<dbReference type="SUPFAM" id="SSF50630">
    <property type="entry name" value="Acid proteases"/>
    <property type="match status" value="1"/>
</dbReference>
<dbReference type="PROSITE" id="PS51767">
    <property type="entry name" value="PEPTIDASE_A1"/>
    <property type="match status" value="1"/>
</dbReference>
<dbReference type="InterPro" id="IPR001461">
    <property type="entry name" value="Aspartic_peptidase_A1"/>
</dbReference>
<dbReference type="InterPro" id="IPR001969">
    <property type="entry name" value="Aspartic_peptidase_AS"/>
</dbReference>
<protein>
    <submittedName>
        <fullName evidence="4">Aspartic proteinase oryzasin-1</fullName>
    </submittedName>
</protein>
<dbReference type="PANTHER" id="PTHR47966">
    <property type="entry name" value="BETA-SITE APP-CLEAVING ENZYME, ISOFORM A-RELATED"/>
    <property type="match status" value="1"/>
</dbReference>
<name>A0ABR2LJP1_9ASPA</name>
<dbReference type="EMBL" id="JBBWWR010000018">
    <property type="protein sequence ID" value="KAK8943304.1"/>
    <property type="molecule type" value="Genomic_DNA"/>
</dbReference>
<proteinExistence type="inferred from homology"/>
<evidence type="ECO:0000256" key="1">
    <source>
        <dbReference type="ARBA" id="ARBA00007447"/>
    </source>
</evidence>
<organism evidence="4 5">
    <name type="scientific">Platanthera guangdongensis</name>
    <dbReference type="NCBI Taxonomy" id="2320717"/>
    <lineage>
        <taxon>Eukaryota</taxon>
        <taxon>Viridiplantae</taxon>
        <taxon>Streptophyta</taxon>
        <taxon>Embryophyta</taxon>
        <taxon>Tracheophyta</taxon>
        <taxon>Spermatophyta</taxon>
        <taxon>Magnoliopsida</taxon>
        <taxon>Liliopsida</taxon>
        <taxon>Asparagales</taxon>
        <taxon>Orchidaceae</taxon>
        <taxon>Orchidoideae</taxon>
        <taxon>Orchideae</taxon>
        <taxon>Orchidinae</taxon>
        <taxon>Platanthera</taxon>
    </lineage>
</organism>
<dbReference type="Pfam" id="PF00026">
    <property type="entry name" value="Asp"/>
    <property type="match status" value="2"/>
</dbReference>
<evidence type="ECO:0000256" key="2">
    <source>
        <dbReference type="SAM" id="SignalP"/>
    </source>
</evidence>
<dbReference type="PANTHER" id="PTHR47966:SF39">
    <property type="entry name" value="EUKARYOTIC ASPARTYL PROTEASE FAMILY PROTEIN"/>
    <property type="match status" value="1"/>
</dbReference>
<feature type="signal peptide" evidence="2">
    <location>
        <begin position="1"/>
        <end position="27"/>
    </location>
</feature>
<dbReference type="InterPro" id="IPR033121">
    <property type="entry name" value="PEPTIDASE_A1"/>
</dbReference>
<dbReference type="InterPro" id="IPR021109">
    <property type="entry name" value="Peptidase_aspartic_dom_sf"/>
</dbReference>